<keyword evidence="13" id="KW-1015">Disulfide bond</keyword>
<comment type="subunit">
    <text evidence="4">Heterotetramer of TRAP-alpha, TRAP-beta, TRAP-delta and TRAP-gamma.</text>
</comment>
<keyword evidence="6" id="KW-1017">Isopeptide bond</keyword>
<comment type="subcellular location">
    <subcellularLocation>
        <location evidence="2">Endoplasmic reticulum membrane</location>
        <topology evidence="2">Single-pass type I membrane protein</topology>
    </subcellularLocation>
</comment>
<comment type="caution">
    <text evidence="15">The sequence shown here is derived from an EMBL/GenBank/DDBJ whole genome shotgun (WGS) entry which is preliminary data.</text>
</comment>
<evidence type="ECO:0000256" key="14">
    <source>
        <dbReference type="ARBA" id="ARBA00031791"/>
    </source>
</evidence>
<dbReference type="Proteomes" id="UP001642540">
    <property type="component" value="Unassembled WGS sequence"/>
</dbReference>
<evidence type="ECO:0000256" key="10">
    <source>
        <dbReference type="ARBA" id="ARBA00022843"/>
    </source>
</evidence>
<protein>
    <recommendedName>
        <fullName evidence="5">Translocon-associated protein subunit delta</fullName>
    </recommendedName>
    <alternativeName>
        <fullName evidence="14">Signal sequence receptor subunit delta</fullName>
    </alternativeName>
</protein>
<evidence type="ECO:0000313" key="16">
    <source>
        <dbReference type="Proteomes" id="UP001642540"/>
    </source>
</evidence>
<evidence type="ECO:0000256" key="13">
    <source>
        <dbReference type="ARBA" id="ARBA00023157"/>
    </source>
</evidence>
<reference evidence="15 16" key="1">
    <citation type="submission" date="2024-08" db="EMBL/GenBank/DDBJ databases">
        <authorList>
            <person name="Cucini C."/>
            <person name="Frati F."/>
        </authorList>
    </citation>
    <scope>NUCLEOTIDE SEQUENCE [LARGE SCALE GENOMIC DNA]</scope>
</reference>
<gene>
    <name evidence="15" type="ORF">ODALV1_LOCUS27524</name>
</gene>
<evidence type="ECO:0000256" key="2">
    <source>
        <dbReference type="ARBA" id="ARBA00004115"/>
    </source>
</evidence>
<evidence type="ECO:0000256" key="11">
    <source>
        <dbReference type="ARBA" id="ARBA00022989"/>
    </source>
</evidence>
<keyword evidence="16" id="KW-1185">Reference proteome</keyword>
<evidence type="ECO:0000256" key="3">
    <source>
        <dbReference type="ARBA" id="ARBA00009294"/>
    </source>
</evidence>
<keyword evidence="7" id="KW-0812">Transmembrane</keyword>
<evidence type="ECO:0000256" key="8">
    <source>
        <dbReference type="ARBA" id="ARBA00022729"/>
    </source>
</evidence>
<organism evidence="15 16">
    <name type="scientific">Orchesella dallaii</name>
    <dbReference type="NCBI Taxonomy" id="48710"/>
    <lineage>
        <taxon>Eukaryota</taxon>
        <taxon>Metazoa</taxon>
        <taxon>Ecdysozoa</taxon>
        <taxon>Arthropoda</taxon>
        <taxon>Hexapoda</taxon>
        <taxon>Collembola</taxon>
        <taxon>Entomobryomorpha</taxon>
        <taxon>Entomobryoidea</taxon>
        <taxon>Orchesellidae</taxon>
        <taxon>Orchesellinae</taxon>
        <taxon>Orchesella</taxon>
    </lineage>
</organism>
<evidence type="ECO:0000256" key="9">
    <source>
        <dbReference type="ARBA" id="ARBA00022824"/>
    </source>
</evidence>
<dbReference type="Pfam" id="PF05404">
    <property type="entry name" value="TRAP-delta"/>
    <property type="match status" value="1"/>
</dbReference>
<comment type="similarity">
    <text evidence="3">Belongs to the TRAP-delta family.</text>
</comment>
<evidence type="ECO:0000313" key="15">
    <source>
        <dbReference type="EMBL" id="CAL8138772.1"/>
    </source>
</evidence>
<dbReference type="PANTHER" id="PTHR12731:SF1">
    <property type="entry name" value="TRANSLOCON-ASSOCIATED PROTEIN SUBUNIT DELTA"/>
    <property type="match status" value="1"/>
</dbReference>
<keyword evidence="10" id="KW-0832">Ubl conjugation</keyword>
<comment type="function">
    <text evidence="1">TRAP proteins are part of a complex whose function is to bind calcium to the ER membrane and thereby regulate the retention of ER resident proteins.</text>
</comment>
<evidence type="ECO:0000256" key="7">
    <source>
        <dbReference type="ARBA" id="ARBA00022692"/>
    </source>
</evidence>
<proteinExistence type="inferred from homology"/>
<dbReference type="EMBL" id="CAXLJM020000124">
    <property type="protein sequence ID" value="CAL8138772.1"/>
    <property type="molecule type" value="Genomic_DNA"/>
</dbReference>
<evidence type="ECO:0000256" key="12">
    <source>
        <dbReference type="ARBA" id="ARBA00023136"/>
    </source>
</evidence>
<name>A0ABP1RYC3_9HEXA</name>
<accession>A0ABP1RYC3</accession>
<keyword evidence="9" id="KW-0256">Endoplasmic reticulum</keyword>
<evidence type="ECO:0000256" key="5">
    <source>
        <dbReference type="ARBA" id="ARBA00014387"/>
    </source>
</evidence>
<keyword evidence="8" id="KW-0732">Signal</keyword>
<dbReference type="InterPro" id="IPR008855">
    <property type="entry name" value="TRAP-delta"/>
</dbReference>
<evidence type="ECO:0000256" key="6">
    <source>
        <dbReference type="ARBA" id="ARBA00022499"/>
    </source>
</evidence>
<evidence type="ECO:0000256" key="4">
    <source>
        <dbReference type="ARBA" id="ARBA00011819"/>
    </source>
</evidence>
<sequence length="157" mass="16877">MRIFNFVFTAASCQVSNQRTYTTQDASVLTSIAYITEFELTCDGKKVVGTQLYAESQGSILQVAENKGNYQVSWTEDLALATKGDHALRILDDEGVSVVRKAQKTGSSTDGVTPLLSLTLNHPGAYTGPWLSSEHLAAIMGVVVVYVAVTSKSKLLA</sequence>
<dbReference type="PANTHER" id="PTHR12731">
    <property type="entry name" value="TRANSLOCON-ASSOCIATED PROTEIN, DELTA SUBUNIT"/>
    <property type="match status" value="1"/>
</dbReference>
<keyword evidence="12" id="KW-0472">Membrane</keyword>
<keyword evidence="11" id="KW-1133">Transmembrane helix</keyword>
<evidence type="ECO:0000256" key="1">
    <source>
        <dbReference type="ARBA" id="ARBA00002838"/>
    </source>
</evidence>